<evidence type="ECO:0000313" key="3">
    <source>
        <dbReference type="EMBL" id="KAH0818886.1"/>
    </source>
</evidence>
<dbReference type="SUPFAM" id="SSF53098">
    <property type="entry name" value="Ribonuclease H-like"/>
    <property type="match status" value="1"/>
</dbReference>
<dbReference type="PANTHER" id="PTHR47331:SF1">
    <property type="entry name" value="GAG-LIKE PROTEIN"/>
    <property type="match status" value="1"/>
</dbReference>
<reference evidence="3" key="2">
    <citation type="submission" date="2021-08" db="EMBL/GenBank/DDBJ databases">
        <authorList>
            <person name="Eriksson T."/>
        </authorList>
    </citation>
    <scope>NUCLEOTIDE SEQUENCE</scope>
    <source>
        <strain evidence="3">Stoneville</strain>
        <tissue evidence="3">Whole head</tissue>
    </source>
</reference>
<organism evidence="3 4">
    <name type="scientific">Tenebrio molitor</name>
    <name type="common">Yellow mealworm beetle</name>
    <dbReference type="NCBI Taxonomy" id="7067"/>
    <lineage>
        <taxon>Eukaryota</taxon>
        <taxon>Metazoa</taxon>
        <taxon>Ecdysozoa</taxon>
        <taxon>Arthropoda</taxon>
        <taxon>Hexapoda</taxon>
        <taxon>Insecta</taxon>
        <taxon>Pterygota</taxon>
        <taxon>Neoptera</taxon>
        <taxon>Endopterygota</taxon>
        <taxon>Coleoptera</taxon>
        <taxon>Polyphaga</taxon>
        <taxon>Cucujiformia</taxon>
        <taxon>Tenebrionidae</taxon>
        <taxon>Tenebrio</taxon>
    </lineage>
</organism>
<sequence>MSGRSVVRRIIHNCLKCFRANPTTSSQLMGDLPKDRVQPARPFLNSGVDFGGPVYLKEGRGRGKRTVKGYIALFVCFATKALHLELVGDLSSQSSLGALKRFISRRGHVANLYSDNGTNFVGARNELSELGEMLKSQKFERDVIDRLADRTVRWHFIPPHSPHHGGIWEAGIRSVKSHLKRVIGLTSLTYEEMHTVLTQIEACLNSRPLTPISNDPNDLIALSPSHFLIGDLLTAPVEHDVTPLPINRLSRWQYVEQLRQHFWKRWSVDYLTQLQPRRKWNQRLPNIEVGELAVIKEDNSPPLQWRLARVVRLHPGKDGFVRVVTLKTSKGEGKWGGEFRRRMMMYESMVESVLADVRSRDLGMEGTGGGGESAREIFEMGARRGQRNTGVHNRIGGREECRILYECYGEKKKSVDATGREKYCRRNGYASEEVERMRTEGRSEEVVKVNNYRKIDERGAAREGQRHGQAREKGENAGIGRKERREGAECAARTIEHMWSGCDEMREREGKERRETLSEDGREIGWMKELNIFSPFGCKRYLKLKRTCTRTGRRKANGSSSTPATDLLQVPKIARFSNTRFSGWSTSSPSSERSLCEEGHRIKEWYSGADPIQSSPPPPEGQHSPAAYFKRPNNLEDLQQKIRAEMEQISPDIIERSVQSVGECQMLIGGNFNICIKFYC</sequence>
<dbReference type="PANTHER" id="PTHR47331">
    <property type="entry name" value="PHD-TYPE DOMAIN-CONTAINING PROTEIN"/>
    <property type="match status" value="1"/>
</dbReference>
<dbReference type="InterPro" id="IPR012337">
    <property type="entry name" value="RNaseH-like_sf"/>
</dbReference>
<accession>A0A8J6LN87</accession>
<dbReference type="InterPro" id="IPR040676">
    <property type="entry name" value="DUF5641"/>
</dbReference>
<dbReference type="GO" id="GO:0015074">
    <property type="term" value="P:DNA integration"/>
    <property type="evidence" value="ECO:0007669"/>
    <property type="project" value="InterPro"/>
</dbReference>
<protein>
    <recommendedName>
        <fullName evidence="2">Integrase catalytic domain-containing protein</fullName>
    </recommendedName>
</protein>
<evidence type="ECO:0000259" key="2">
    <source>
        <dbReference type="PROSITE" id="PS50994"/>
    </source>
</evidence>
<feature type="domain" description="Integrase catalytic" evidence="2">
    <location>
        <begin position="38"/>
        <end position="232"/>
    </location>
</feature>
<evidence type="ECO:0000256" key="1">
    <source>
        <dbReference type="SAM" id="MobiDB-lite"/>
    </source>
</evidence>
<evidence type="ECO:0000313" key="4">
    <source>
        <dbReference type="Proteomes" id="UP000719412"/>
    </source>
</evidence>
<name>A0A8J6LN87_TENMO</name>
<reference evidence="3" key="1">
    <citation type="journal article" date="2020" name="J Insects Food Feed">
        <title>The yellow mealworm (Tenebrio molitor) genome: a resource for the emerging insects as food and feed industry.</title>
        <authorList>
            <person name="Eriksson T."/>
            <person name="Andere A."/>
            <person name="Kelstrup H."/>
            <person name="Emery V."/>
            <person name="Picard C."/>
        </authorList>
    </citation>
    <scope>NUCLEOTIDE SEQUENCE</scope>
    <source>
        <strain evidence="3">Stoneville</strain>
        <tissue evidence="3">Whole head</tissue>
    </source>
</reference>
<comment type="caution">
    <text evidence="3">The sequence shown here is derived from an EMBL/GenBank/DDBJ whole genome shotgun (WGS) entry which is preliminary data.</text>
</comment>
<dbReference type="Pfam" id="PF18701">
    <property type="entry name" value="DUF5641"/>
    <property type="match status" value="1"/>
</dbReference>
<dbReference type="EMBL" id="JABDTM020016383">
    <property type="protein sequence ID" value="KAH0818886.1"/>
    <property type="molecule type" value="Genomic_DNA"/>
</dbReference>
<feature type="region of interest" description="Disordered" evidence="1">
    <location>
        <begin position="608"/>
        <end position="630"/>
    </location>
</feature>
<dbReference type="AlphaFoldDB" id="A0A8J6LN87"/>
<dbReference type="GO" id="GO:0003676">
    <property type="term" value="F:nucleic acid binding"/>
    <property type="evidence" value="ECO:0007669"/>
    <property type="project" value="InterPro"/>
</dbReference>
<dbReference type="Gene3D" id="3.30.420.10">
    <property type="entry name" value="Ribonuclease H-like superfamily/Ribonuclease H"/>
    <property type="match status" value="1"/>
</dbReference>
<dbReference type="InterPro" id="IPR001584">
    <property type="entry name" value="Integrase_cat-core"/>
</dbReference>
<proteinExistence type="predicted"/>
<feature type="region of interest" description="Disordered" evidence="1">
    <location>
        <begin position="457"/>
        <end position="487"/>
    </location>
</feature>
<dbReference type="InterPro" id="IPR036397">
    <property type="entry name" value="RNaseH_sf"/>
</dbReference>
<gene>
    <name evidence="3" type="ORF">GEV33_003905</name>
</gene>
<keyword evidence="4" id="KW-1185">Reference proteome</keyword>
<dbReference type="Proteomes" id="UP000719412">
    <property type="component" value="Unassembled WGS sequence"/>
</dbReference>
<dbReference type="PROSITE" id="PS50994">
    <property type="entry name" value="INTEGRASE"/>
    <property type="match status" value="1"/>
</dbReference>